<dbReference type="Gene3D" id="2.30.42.10">
    <property type="match status" value="1"/>
</dbReference>
<dbReference type="HOGENOM" id="CLU_035488_1_0_6"/>
<dbReference type="Gene3D" id="3.40.50.11550">
    <property type="match status" value="1"/>
</dbReference>
<dbReference type="RefSeq" id="WP_006747314.1">
    <property type="nucleotide sequence ID" value="NZ_CP007029.1"/>
</dbReference>
<organism evidence="3 4">
    <name type="scientific">Thioalkalivibrio paradoxus ARh 1</name>
    <dbReference type="NCBI Taxonomy" id="713585"/>
    <lineage>
        <taxon>Bacteria</taxon>
        <taxon>Pseudomonadati</taxon>
        <taxon>Pseudomonadota</taxon>
        <taxon>Gammaproteobacteria</taxon>
        <taxon>Chromatiales</taxon>
        <taxon>Ectothiorhodospiraceae</taxon>
        <taxon>Thioalkalivibrio</taxon>
    </lineage>
</organism>
<dbReference type="Pfam" id="PF04187">
    <property type="entry name" value="Cofac_haem_bdg"/>
    <property type="match status" value="1"/>
</dbReference>
<keyword evidence="1" id="KW-0732">Signal</keyword>
<dbReference type="OrthoDB" id="9795827at2"/>
<feature type="domain" description="PDZ" evidence="2">
    <location>
        <begin position="301"/>
        <end position="371"/>
    </location>
</feature>
<dbReference type="KEGG" id="tti:THITH_09695"/>
<feature type="chain" id="PRO_5004786930" description="PDZ domain-containing protein" evidence="1">
    <location>
        <begin position="28"/>
        <end position="385"/>
    </location>
</feature>
<dbReference type="InterPro" id="IPR007314">
    <property type="entry name" value="Cofac_haem-bd_dom"/>
</dbReference>
<reference evidence="3 4" key="1">
    <citation type="submission" date="2013-12" db="EMBL/GenBank/DDBJ databases">
        <authorList>
            <consortium name="DOE Joint Genome Institute"/>
            <person name="Muyzer G."/>
            <person name="Huntemann M."/>
            <person name="Han J."/>
            <person name="Chen A."/>
            <person name="Kyrpides N."/>
            <person name="Mavromatis K."/>
            <person name="Markowitz V."/>
            <person name="Palaniappan K."/>
            <person name="Ivanova N."/>
            <person name="Schaumberg A."/>
            <person name="Pati A."/>
            <person name="Liolios K."/>
            <person name="Nordberg H.P."/>
            <person name="Cantor M.N."/>
            <person name="Hua S.X."/>
            <person name="Woyke T."/>
        </authorList>
    </citation>
    <scope>NUCLEOTIDE SEQUENCE [LARGE SCALE GENOMIC DNA]</scope>
    <source>
        <strain evidence="3 4">ARh 1</strain>
    </source>
</reference>
<dbReference type="STRING" id="713585.THITH_09695"/>
<evidence type="ECO:0000313" key="3">
    <source>
        <dbReference type="EMBL" id="AHE98490.1"/>
    </source>
</evidence>
<dbReference type="CDD" id="cd14727">
    <property type="entry name" value="ChanN-like"/>
    <property type="match status" value="1"/>
</dbReference>
<dbReference type="SUPFAM" id="SSF159501">
    <property type="entry name" value="EreA/ChaN-like"/>
    <property type="match status" value="1"/>
</dbReference>
<feature type="signal peptide" evidence="1">
    <location>
        <begin position="1"/>
        <end position="27"/>
    </location>
</feature>
<dbReference type="InterPro" id="IPR036034">
    <property type="entry name" value="PDZ_sf"/>
</dbReference>
<accession>W0DNN0</accession>
<keyword evidence="4" id="KW-1185">Reference proteome</keyword>
<name>W0DNN0_9GAMM</name>
<dbReference type="EMBL" id="CP007029">
    <property type="protein sequence ID" value="AHE98490.1"/>
    <property type="molecule type" value="Genomic_DNA"/>
</dbReference>
<dbReference type="SMART" id="SM00228">
    <property type="entry name" value="PDZ"/>
    <property type="match status" value="1"/>
</dbReference>
<evidence type="ECO:0000256" key="1">
    <source>
        <dbReference type="SAM" id="SignalP"/>
    </source>
</evidence>
<dbReference type="Proteomes" id="UP000005289">
    <property type="component" value="Chromosome"/>
</dbReference>
<dbReference type="AlphaFoldDB" id="W0DNN0"/>
<dbReference type="Pfam" id="PF13180">
    <property type="entry name" value="PDZ_2"/>
    <property type="match status" value="1"/>
</dbReference>
<evidence type="ECO:0000313" key="4">
    <source>
        <dbReference type="Proteomes" id="UP000005289"/>
    </source>
</evidence>
<gene>
    <name evidence="3" type="ORF">THITH_09695</name>
</gene>
<evidence type="ECO:0000259" key="2">
    <source>
        <dbReference type="SMART" id="SM00228"/>
    </source>
</evidence>
<dbReference type="PROSITE" id="PS51257">
    <property type="entry name" value="PROKAR_LIPOPROTEIN"/>
    <property type="match status" value="1"/>
</dbReference>
<dbReference type="InterPro" id="IPR001478">
    <property type="entry name" value="PDZ"/>
</dbReference>
<protein>
    <recommendedName>
        <fullName evidence="2">PDZ domain-containing protein</fullName>
    </recommendedName>
</protein>
<sequence>MTRRIRRAGPLSALVVFALLAAGHAAAGCPAPGQWLNGEGAPLATDRLFQNLERSRVVLLGETHDRMEHHRWQLHTLAGLHARRPGMAIGLEMLPREAQPALDAWVAGELDEPSFLEQSNWHQAWGFDPQLYLPILHFARMHQVPLLAINLERSLVRRLASDGWDSVPTEERHRVSPPAPAPEAYRDYLDTVLKDHPAGVLDDPDLDRFVAAQLAWDRAMASGLADAAEYYPLVVGLMGSGHLQFHHGVPHQLADLGIGLEHQHTLLPWDSNEDCSAPEPGVADAIFGVAAGPLHEPQPPQLLGVRIESDPAGIRVRSVQPDSVADASGLQADDILTAAAGVDLVLPGDLVAIVRRHAPGTILPLTVLRDGEAREVLARFPARTD</sequence>
<proteinExistence type="predicted"/>
<dbReference type="SUPFAM" id="SSF50156">
    <property type="entry name" value="PDZ domain-like"/>
    <property type="match status" value="1"/>
</dbReference>